<keyword evidence="1" id="KW-0489">Methyltransferase</keyword>
<dbReference type="RefSeq" id="WP_007745774.1">
    <property type="nucleotide sequence ID" value="NZ_ATZG01000004.1"/>
</dbReference>
<keyword evidence="2" id="KW-1185">Reference proteome</keyword>
<dbReference type="AlphaFoldDB" id="G9WJN2"/>
<reference evidence="1 2" key="1">
    <citation type="journal article" date="2012" name="PLoS ONE">
        <title>Functional divergence in the genus oenococcus as predicted by genome sequencing of the newly-described species, Oenococcus kitaharae.</title>
        <authorList>
            <person name="Borneman A.R."/>
            <person name="McCarthy J.M."/>
            <person name="Chambers P.J."/>
            <person name="Bartowsky E.J."/>
        </authorList>
    </citation>
    <scope>NUCLEOTIDE SEQUENCE [LARGE SCALE GENOMIC DNA]</scope>
    <source>
        <strain evidence="2">DSM17330</strain>
    </source>
</reference>
<comment type="caution">
    <text evidence="1">The sequence shown here is derived from an EMBL/GenBank/DDBJ whole genome shotgun (WGS) entry which is preliminary data.</text>
</comment>
<name>G9WJN2_9LACO</name>
<dbReference type="GO" id="GO:0032259">
    <property type="term" value="P:methylation"/>
    <property type="evidence" value="ECO:0007669"/>
    <property type="project" value="UniProtKB-KW"/>
</dbReference>
<evidence type="ECO:0000313" key="2">
    <source>
        <dbReference type="Proteomes" id="UP000004959"/>
    </source>
</evidence>
<accession>G9WJN2</accession>
<protein>
    <submittedName>
        <fullName evidence="1">Type II restriction modification enzyme methyltransferase</fullName>
    </submittedName>
</protein>
<keyword evidence="1" id="KW-0808">Transferase</keyword>
<sequence length="110" mass="12926">MFYQEKPYFTADKIKIVVPKFTGFDNTIAQFFITSMSKSFSTFTWGSSSYNVKIINAQKIKILINSNGQPDYDRMRLFIRAMQKLIIKNVVQWQDKQIEATKRIVSEKNK</sequence>
<dbReference type="Proteomes" id="UP000004959">
    <property type="component" value="Chromosome"/>
</dbReference>
<dbReference type="EMBL" id="AFVZ01000001">
    <property type="protein sequence ID" value="EHN59077.1"/>
    <property type="molecule type" value="Genomic_DNA"/>
</dbReference>
<gene>
    <name evidence="1" type="ORF">OKIT_0974</name>
</gene>
<evidence type="ECO:0000313" key="1">
    <source>
        <dbReference type="EMBL" id="EHN59077.1"/>
    </source>
</evidence>
<organism evidence="1 2">
    <name type="scientific">Oenococcus kitaharae DSM 17330</name>
    <dbReference type="NCBI Taxonomy" id="1045004"/>
    <lineage>
        <taxon>Bacteria</taxon>
        <taxon>Bacillati</taxon>
        <taxon>Bacillota</taxon>
        <taxon>Bacilli</taxon>
        <taxon>Lactobacillales</taxon>
        <taxon>Lactobacillaceae</taxon>
        <taxon>Oenococcus</taxon>
    </lineage>
</organism>
<dbReference type="PATRIC" id="fig|1045004.4.peg.973"/>
<dbReference type="HOGENOM" id="CLU_2182412_0_0_9"/>
<proteinExistence type="predicted"/>
<dbReference type="GO" id="GO:0008168">
    <property type="term" value="F:methyltransferase activity"/>
    <property type="evidence" value="ECO:0007669"/>
    <property type="project" value="UniProtKB-KW"/>
</dbReference>